<keyword evidence="2" id="KW-0812">Transmembrane</keyword>
<evidence type="ECO:0000256" key="1">
    <source>
        <dbReference type="SAM" id="MobiDB-lite"/>
    </source>
</evidence>
<feature type="compositionally biased region" description="Basic residues" evidence="1">
    <location>
        <begin position="136"/>
        <end position="145"/>
    </location>
</feature>
<keyword evidence="2" id="KW-1133">Transmembrane helix</keyword>
<organism evidence="3 4">
    <name type="scientific">Porites evermanni</name>
    <dbReference type="NCBI Taxonomy" id="104178"/>
    <lineage>
        <taxon>Eukaryota</taxon>
        <taxon>Metazoa</taxon>
        <taxon>Cnidaria</taxon>
        <taxon>Anthozoa</taxon>
        <taxon>Hexacorallia</taxon>
        <taxon>Scleractinia</taxon>
        <taxon>Fungiina</taxon>
        <taxon>Poritidae</taxon>
        <taxon>Porites</taxon>
    </lineage>
</organism>
<dbReference type="Proteomes" id="UP001159427">
    <property type="component" value="Unassembled WGS sequence"/>
</dbReference>
<feature type="transmembrane region" description="Helical" evidence="2">
    <location>
        <begin position="16"/>
        <end position="38"/>
    </location>
</feature>
<name>A0ABN8MGK2_9CNID</name>
<evidence type="ECO:0000256" key="2">
    <source>
        <dbReference type="SAM" id="Phobius"/>
    </source>
</evidence>
<keyword evidence="4" id="KW-1185">Reference proteome</keyword>
<protein>
    <submittedName>
        <fullName evidence="3">Uncharacterized protein</fullName>
    </submittedName>
</protein>
<evidence type="ECO:0000313" key="4">
    <source>
        <dbReference type="Proteomes" id="UP001159427"/>
    </source>
</evidence>
<gene>
    <name evidence="3" type="ORF">PEVE_00033824</name>
</gene>
<reference evidence="3 4" key="1">
    <citation type="submission" date="2022-05" db="EMBL/GenBank/DDBJ databases">
        <authorList>
            <consortium name="Genoscope - CEA"/>
            <person name="William W."/>
        </authorList>
    </citation>
    <scope>NUCLEOTIDE SEQUENCE [LARGE SCALE GENOMIC DNA]</scope>
</reference>
<feature type="non-terminal residue" evidence="3">
    <location>
        <position position="1"/>
    </location>
</feature>
<evidence type="ECO:0000313" key="3">
    <source>
        <dbReference type="EMBL" id="CAH3028342.1"/>
    </source>
</evidence>
<feature type="region of interest" description="Disordered" evidence="1">
    <location>
        <begin position="136"/>
        <end position="156"/>
    </location>
</feature>
<proteinExistence type="predicted"/>
<accession>A0ABN8MGK2</accession>
<sequence length="156" mass="18239">VLLASLFWSVIMKRSLFPLISMGAIFLVLVGACLVILLQKDRSSKDTTSENTVIHSRRPVKYEQHEEQDFPVDVSSLNRPEATRNSTHKEHYRRFCRTCCQTPPCWYKNHKECGKCADQSKTRQGVSSRLLRKSFKKAARHHRREQIRMQENNLTH</sequence>
<comment type="caution">
    <text evidence="3">The sequence shown here is derived from an EMBL/GenBank/DDBJ whole genome shotgun (WGS) entry which is preliminary data.</text>
</comment>
<dbReference type="EMBL" id="CALNXI010000505">
    <property type="protein sequence ID" value="CAH3028342.1"/>
    <property type="molecule type" value="Genomic_DNA"/>
</dbReference>
<keyword evidence="2" id="KW-0472">Membrane</keyword>